<reference evidence="4" key="1">
    <citation type="journal article" date="2019" name="Int. J. Syst. Evol. Microbiol.">
        <title>The Global Catalogue of Microorganisms (GCM) 10K type strain sequencing project: providing services to taxonomists for standard genome sequencing and annotation.</title>
        <authorList>
            <consortium name="The Broad Institute Genomics Platform"/>
            <consortium name="The Broad Institute Genome Sequencing Center for Infectious Disease"/>
            <person name="Wu L."/>
            <person name="Ma J."/>
        </authorList>
    </citation>
    <scope>NUCLEOTIDE SEQUENCE [LARGE SCALE GENOMIC DNA]</scope>
    <source>
        <strain evidence="4">JCM 18325</strain>
    </source>
</reference>
<dbReference type="PANTHER" id="PTHR46401">
    <property type="entry name" value="GLYCOSYLTRANSFERASE WBBK-RELATED"/>
    <property type="match status" value="1"/>
</dbReference>
<evidence type="ECO:0000313" key="4">
    <source>
        <dbReference type="Proteomes" id="UP001501433"/>
    </source>
</evidence>
<comment type="caution">
    <text evidence="3">The sequence shown here is derived from an EMBL/GenBank/DDBJ whole genome shotgun (WGS) entry which is preliminary data.</text>
</comment>
<dbReference type="Proteomes" id="UP001501433">
    <property type="component" value="Unassembled WGS sequence"/>
</dbReference>
<proteinExistence type="predicted"/>
<keyword evidence="4" id="KW-1185">Reference proteome</keyword>
<organism evidence="3 4">
    <name type="scientific">Litoribaculum gwangyangense</name>
    <dbReference type="NCBI Taxonomy" id="1130722"/>
    <lineage>
        <taxon>Bacteria</taxon>
        <taxon>Pseudomonadati</taxon>
        <taxon>Bacteroidota</taxon>
        <taxon>Flavobacteriia</taxon>
        <taxon>Flavobacteriales</taxon>
        <taxon>Flavobacteriaceae</taxon>
        <taxon>Litoribaculum</taxon>
    </lineage>
</organism>
<accession>A0ABP9CRW9</accession>
<name>A0ABP9CRW9_9FLAO</name>
<protein>
    <submittedName>
        <fullName evidence="3">Glycosyltransferase</fullName>
    </submittedName>
</protein>
<dbReference type="Gene3D" id="3.40.50.2000">
    <property type="entry name" value="Glycogen Phosphorylase B"/>
    <property type="match status" value="2"/>
</dbReference>
<sequence length="424" mass="48449">MKILLVNTYDRGGAANACLRLHGGLIKEGFHSHLLLRDKSKNIPFANVFKPKKTKQSLVKKLFNRYIKTQKKYKSKQSRQDLFLQTRDISLELFSYPNSNFDITQSKSYKEADIINLHWVADFLDYKSFFKKNTKPVVWTIHDMNPFTGGEHYTEKYLGINDEGFPIPRVVSEKEKKEFKKNVNLKLKALKKVKNLHIVTLNNWMYAEAKKSDVFKKFPIHIIPNGIDSSVFKIIDKNYARGSLGLPMDKKIILFVADSIDNSRKGFTYLKKAFEKLGNKNLVLCAIGHLNKEIKVSEKIIELGLIEDENVMCNIYNASDVFVIPSLMDNLPNTVLESLLCGTPVIGFPVGGIPDILIDGENGFISSEISVQSLVNTINKFIKNEHLFDKQIIRQKALKNYALTLQVKSYIQLFNSIQGKKTSF</sequence>
<dbReference type="EMBL" id="BAABJW010000004">
    <property type="protein sequence ID" value="GAA4815297.1"/>
    <property type="molecule type" value="Genomic_DNA"/>
</dbReference>
<evidence type="ECO:0000313" key="3">
    <source>
        <dbReference type="EMBL" id="GAA4815297.1"/>
    </source>
</evidence>
<dbReference type="Pfam" id="PF00534">
    <property type="entry name" value="Glycos_transf_1"/>
    <property type="match status" value="1"/>
</dbReference>
<feature type="domain" description="Glycosyl transferase family 1" evidence="2">
    <location>
        <begin position="240"/>
        <end position="389"/>
    </location>
</feature>
<dbReference type="InterPro" id="IPR001296">
    <property type="entry name" value="Glyco_trans_1"/>
</dbReference>
<dbReference type="RefSeq" id="WP_345277249.1">
    <property type="nucleotide sequence ID" value="NZ_BAABJW010000004.1"/>
</dbReference>
<dbReference type="SUPFAM" id="SSF53756">
    <property type="entry name" value="UDP-Glycosyltransferase/glycogen phosphorylase"/>
    <property type="match status" value="1"/>
</dbReference>
<gene>
    <name evidence="3" type="ORF">GCM10023330_24170</name>
</gene>
<evidence type="ECO:0000256" key="1">
    <source>
        <dbReference type="ARBA" id="ARBA00022679"/>
    </source>
</evidence>
<keyword evidence="1" id="KW-0808">Transferase</keyword>
<dbReference type="PANTHER" id="PTHR46401:SF2">
    <property type="entry name" value="GLYCOSYLTRANSFERASE WBBK-RELATED"/>
    <property type="match status" value="1"/>
</dbReference>
<evidence type="ECO:0000259" key="2">
    <source>
        <dbReference type="Pfam" id="PF00534"/>
    </source>
</evidence>